<feature type="compositionally biased region" description="Basic and acidic residues" evidence="1">
    <location>
        <begin position="339"/>
        <end position="349"/>
    </location>
</feature>
<evidence type="ECO:0000313" key="3">
    <source>
        <dbReference type="RefSeq" id="XP_023165352.2"/>
    </source>
</evidence>
<feature type="region of interest" description="Disordered" evidence="1">
    <location>
        <begin position="315"/>
        <end position="369"/>
    </location>
</feature>
<dbReference type="GeneID" id="111595736"/>
<dbReference type="OMA" id="SEMQFNT"/>
<feature type="compositionally biased region" description="Basic and acidic residues" evidence="1">
    <location>
        <begin position="775"/>
        <end position="791"/>
    </location>
</feature>
<dbReference type="OrthoDB" id="7873007at2759"/>
<dbReference type="KEGG" id="dhe:111595736"/>
<feature type="compositionally biased region" description="Polar residues" evidence="1">
    <location>
        <begin position="859"/>
        <end position="870"/>
    </location>
</feature>
<feature type="region of interest" description="Disordered" evidence="1">
    <location>
        <begin position="513"/>
        <end position="671"/>
    </location>
</feature>
<feature type="compositionally biased region" description="Low complexity" evidence="1">
    <location>
        <begin position="571"/>
        <end position="583"/>
    </location>
</feature>
<feature type="region of interest" description="Disordered" evidence="1">
    <location>
        <begin position="413"/>
        <end position="489"/>
    </location>
</feature>
<feature type="region of interest" description="Disordered" evidence="1">
    <location>
        <begin position="1"/>
        <end position="23"/>
    </location>
</feature>
<name>A0A6J1LKZ1_DROHY</name>
<evidence type="ECO:0000313" key="2">
    <source>
        <dbReference type="Proteomes" id="UP000504633"/>
    </source>
</evidence>
<sequence>MSQNVTSRRQQRRPASEANSEVDVAYEPKNVNFSSSSEYVEWDRGCYDRAKESSRQQAQPDKEKLKFAANFVSPDVSEARLYKSCQKRAAICVKKVITEQDSVDNYEMPENIAIRNFIGKIEPETFANSKATKMNRGKPKSPKSKDPPKAKNEGELHSSRKQAKPKEPTARDQSDSEASQATQTSSDESKTFSQIYSEIYEESRVRREKAEQIYKAYTTQKANQRDAFIRSKSGVRTARWVRNFGELYESESTTEASNESEKEAQHLQQAVDDNHLTEADYKYLIQEQLDVIDCYQQELRSGYEQLCAENVKEMEEPLTDEHDEPVKSQSTHSAAEDINDIKSESHDEVQSEISEQNSEKPCSQSAQNSSKLIDNEVKKAKVLQFEHCEIYVGSAKSLEKTSIEAIPTDRSVRSNQINSSLKKSEESLHLKKSSNNSKQIVSSTRSSLKHTSESDNSSERADEHSTAGSIMCEQTKANSSSESLELKKEVMSQRSVFNGSSAQIDKCKDTISNFSEQHESSFGSIEERNSQRSTSQREVDPIKELTDNSIAYEESDPQASSSQSESHRTHSSSSRMEEQSSQSFTNDENSKRRAQADDSLAKSLERPKSLRNRHMPYNAEQSETESSKSIELRKSRRTTYRLNKSEQAPNGQKTLHSPANSTGPTERSTKNMQTFPVATSSLVYAPDSADDYFVSSRNTSANSSLISSPPSQLSVAKKYQDRASSPIQIIYSDQSDCCEMEPQRTNRMENVEPNDDKVDVAKSCVTLPESAMKSELSKERSQTSIVSEEKGVQYPSDDELGESTKIKRAYDPDEALLKGPSDLKEDELLDINLSDDELQAQAKLQAAAWGDRKIECSSNNSSCHSLPTGNSRDSSSTTNSSAYSISSYVPSVRFYRRTQPEVDVDMNLLHDDKDSPPVTYRKHVARLAAHALRASTNYYQADVELSPQMEQNMAAQVEMLYNSETTFQTPQRLIKREELLQQFNQRLQRQLKLIAPNFQ</sequence>
<dbReference type="CTD" id="40606"/>
<feature type="region of interest" description="Disordered" evidence="1">
    <location>
        <begin position="859"/>
        <end position="882"/>
    </location>
</feature>
<feature type="compositionally biased region" description="Polar residues" evidence="1">
    <location>
        <begin position="176"/>
        <end position="192"/>
    </location>
</feature>
<feature type="compositionally biased region" description="Polar residues" evidence="1">
    <location>
        <begin position="351"/>
        <end position="369"/>
    </location>
</feature>
<feature type="compositionally biased region" description="Polar residues" evidence="1">
    <location>
        <begin position="513"/>
        <end position="523"/>
    </location>
</feature>
<dbReference type="AlphaFoldDB" id="A0A6J1LKZ1"/>
<dbReference type="RefSeq" id="XP_023165352.2">
    <property type="nucleotide sequence ID" value="XM_023309584.2"/>
</dbReference>
<feature type="compositionally biased region" description="Basic and acidic residues" evidence="1">
    <location>
        <begin position="588"/>
        <end position="608"/>
    </location>
</feature>
<proteinExistence type="predicted"/>
<feature type="compositionally biased region" description="Low complexity" evidence="1">
    <location>
        <begin position="871"/>
        <end position="882"/>
    </location>
</feature>
<feature type="compositionally biased region" description="Basic and acidic residues" evidence="1">
    <location>
        <begin position="525"/>
        <end position="546"/>
    </location>
</feature>
<feature type="compositionally biased region" description="Basic and acidic residues" evidence="1">
    <location>
        <begin position="802"/>
        <end position="811"/>
    </location>
</feature>
<feature type="region of interest" description="Disordered" evidence="1">
    <location>
        <begin position="127"/>
        <end position="192"/>
    </location>
</feature>
<gene>
    <name evidence="3" type="primary">LOC111595736</name>
</gene>
<accession>A0A6J1LKZ1</accession>
<feature type="compositionally biased region" description="Polar residues" evidence="1">
    <location>
        <begin position="640"/>
        <end position="671"/>
    </location>
</feature>
<feature type="compositionally biased region" description="Basic and acidic residues" evidence="1">
    <location>
        <begin position="143"/>
        <end position="174"/>
    </location>
</feature>
<feature type="compositionally biased region" description="Basic and acidic residues" evidence="1">
    <location>
        <begin position="450"/>
        <end position="465"/>
    </location>
</feature>
<feature type="compositionally biased region" description="Basic residues" evidence="1">
    <location>
        <begin position="133"/>
        <end position="142"/>
    </location>
</feature>
<organism evidence="2 3">
    <name type="scientific">Drosophila hydei</name>
    <name type="common">Fruit fly</name>
    <dbReference type="NCBI Taxonomy" id="7224"/>
    <lineage>
        <taxon>Eukaryota</taxon>
        <taxon>Metazoa</taxon>
        <taxon>Ecdysozoa</taxon>
        <taxon>Arthropoda</taxon>
        <taxon>Hexapoda</taxon>
        <taxon>Insecta</taxon>
        <taxon>Pterygota</taxon>
        <taxon>Neoptera</taxon>
        <taxon>Endopterygota</taxon>
        <taxon>Diptera</taxon>
        <taxon>Brachycera</taxon>
        <taxon>Muscomorpha</taxon>
        <taxon>Ephydroidea</taxon>
        <taxon>Drosophilidae</taxon>
        <taxon>Drosophila</taxon>
    </lineage>
</organism>
<feature type="region of interest" description="Disordered" evidence="1">
    <location>
        <begin position="249"/>
        <end position="268"/>
    </location>
</feature>
<protein>
    <submittedName>
        <fullName evidence="3">Uncharacterized protein LOC111595736</fullName>
    </submittedName>
</protein>
<evidence type="ECO:0000256" key="1">
    <source>
        <dbReference type="SAM" id="MobiDB-lite"/>
    </source>
</evidence>
<keyword evidence="2" id="KW-1185">Reference proteome</keyword>
<dbReference type="Proteomes" id="UP000504633">
    <property type="component" value="Unplaced"/>
</dbReference>
<reference evidence="3" key="1">
    <citation type="submission" date="2025-08" db="UniProtKB">
        <authorList>
            <consortium name="RefSeq"/>
        </authorList>
    </citation>
    <scope>IDENTIFICATION</scope>
    <source>
        <strain evidence="3">15085-1641.00</strain>
        <tissue evidence="3">Whole body</tissue>
    </source>
</reference>
<feature type="region of interest" description="Disordered" evidence="1">
    <location>
        <begin position="771"/>
        <end position="821"/>
    </location>
</feature>